<name>A0A067MHF8_BOTB1</name>
<dbReference type="Proteomes" id="UP000027195">
    <property type="component" value="Unassembled WGS sequence"/>
</dbReference>
<proteinExistence type="predicted"/>
<keyword evidence="3" id="KW-1185">Reference proteome</keyword>
<dbReference type="STRING" id="930990.A0A067MHF8"/>
<evidence type="ECO:0000313" key="3">
    <source>
        <dbReference type="Proteomes" id="UP000027195"/>
    </source>
</evidence>
<dbReference type="InParanoid" id="A0A067MHF8"/>
<dbReference type="EMBL" id="KL198039">
    <property type="protein sequence ID" value="KDQ14155.1"/>
    <property type="molecule type" value="Genomic_DNA"/>
</dbReference>
<reference evidence="3" key="1">
    <citation type="journal article" date="2014" name="Proc. Natl. Acad. Sci. U.S.A.">
        <title>Extensive sampling of basidiomycete genomes demonstrates inadequacy of the white-rot/brown-rot paradigm for wood decay fungi.</title>
        <authorList>
            <person name="Riley R."/>
            <person name="Salamov A.A."/>
            <person name="Brown D.W."/>
            <person name="Nagy L.G."/>
            <person name="Floudas D."/>
            <person name="Held B.W."/>
            <person name="Levasseur A."/>
            <person name="Lombard V."/>
            <person name="Morin E."/>
            <person name="Otillar R."/>
            <person name="Lindquist E.A."/>
            <person name="Sun H."/>
            <person name="LaButti K.M."/>
            <person name="Schmutz J."/>
            <person name="Jabbour D."/>
            <person name="Luo H."/>
            <person name="Baker S.E."/>
            <person name="Pisabarro A.G."/>
            <person name="Walton J.D."/>
            <person name="Blanchette R.A."/>
            <person name="Henrissat B."/>
            <person name="Martin F."/>
            <person name="Cullen D."/>
            <person name="Hibbett D.S."/>
            <person name="Grigoriev I.V."/>
        </authorList>
    </citation>
    <scope>NUCLEOTIDE SEQUENCE [LARGE SCALE GENOMIC DNA]</scope>
    <source>
        <strain evidence="3">FD-172 SS1</strain>
    </source>
</reference>
<feature type="compositionally biased region" description="Basic residues" evidence="1">
    <location>
        <begin position="34"/>
        <end position="43"/>
    </location>
</feature>
<feature type="region of interest" description="Disordered" evidence="1">
    <location>
        <begin position="142"/>
        <end position="195"/>
    </location>
</feature>
<protein>
    <submittedName>
        <fullName evidence="2">Uncharacterized protein</fullName>
    </submittedName>
</protein>
<evidence type="ECO:0000256" key="1">
    <source>
        <dbReference type="SAM" id="MobiDB-lite"/>
    </source>
</evidence>
<organism evidence="2 3">
    <name type="scientific">Botryobasidium botryosum (strain FD-172 SS1)</name>
    <dbReference type="NCBI Taxonomy" id="930990"/>
    <lineage>
        <taxon>Eukaryota</taxon>
        <taxon>Fungi</taxon>
        <taxon>Dikarya</taxon>
        <taxon>Basidiomycota</taxon>
        <taxon>Agaricomycotina</taxon>
        <taxon>Agaricomycetes</taxon>
        <taxon>Cantharellales</taxon>
        <taxon>Botryobasidiaceae</taxon>
        <taxon>Botryobasidium</taxon>
    </lineage>
</organism>
<sequence length="417" mass="45346">MKSRFFRKTAGGGTKRKRREDDNDDQSTAEPRAKLPKRKHKRALTPLAASSEPSDLLQLLDFRGISSHHEISERFEKIASALFHKYRLHLTTASSKEEYEILELEFYLQIEGVHEDPFCHGTNEQTVAGNWYFHRAPRRSTAVPAKPKSSLPKPTAAGGYRGGTRKGLDLTFGNAVNSPGPNPTPAARSPAASPTRGGILLRSIRRASDKSVISGPSLLVDEILKRSGANNISQLVDIKWSGYTSAFFPAPTSDTPAYPTLRLAPYAQAKFPAPPPPIYCSPRIGLDLSHPSATASATNPRVIYLPKPHRYFIHPHLLTANGRGHTFLGVHETALLDANEHTQSVKRRVSEITGIREATVEAYAEHYAAGLKLNGRIDGFVGAKGKGAGSSPSSFLKMMGALKGLHATDLQGQGHAS</sequence>
<dbReference type="HOGENOM" id="CLU_046231_1_0_1"/>
<gene>
    <name evidence="2" type="ORF">BOTBODRAFT_159695</name>
</gene>
<dbReference type="OrthoDB" id="16851at2759"/>
<accession>A0A067MHF8</accession>
<feature type="compositionally biased region" description="Low complexity" evidence="1">
    <location>
        <begin position="185"/>
        <end position="195"/>
    </location>
</feature>
<feature type="region of interest" description="Disordered" evidence="1">
    <location>
        <begin position="1"/>
        <end position="49"/>
    </location>
</feature>
<evidence type="ECO:0000313" key="2">
    <source>
        <dbReference type="EMBL" id="KDQ14155.1"/>
    </source>
</evidence>
<dbReference type="AlphaFoldDB" id="A0A067MHF8"/>